<dbReference type="RefSeq" id="WP_154301409.1">
    <property type="nucleotide sequence ID" value="NZ_RCYH01000001.1"/>
</dbReference>
<feature type="compositionally biased region" description="Acidic residues" evidence="1">
    <location>
        <begin position="43"/>
        <end position="55"/>
    </location>
</feature>
<evidence type="ECO:0000256" key="1">
    <source>
        <dbReference type="SAM" id="MobiDB-lite"/>
    </source>
</evidence>
<accession>A0A844E0N2</accession>
<reference evidence="2 3" key="1">
    <citation type="journal article" date="2019" name="Nat. Med.">
        <title>A library of human gut bacterial isolates paired with longitudinal multiomics data enables mechanistic microbiome research.</title>
        <authorList>
            <person name="Poyet M."/>
            <person name="Groussin M."/>
            <person name="Gibbons S.M."/>
            <person name="Avila-Pacheco J."/>
            <person name="Jiang X."/>
            <person name="Kearney S.M."/>
            <person name="Perrotta A.R."/>
            <person name="Berdy B."/>
            <person name="Zhao S."/>
            <person name="Lieberman T.D."/>
            <person name="Swanson P.K."/>
            <person name="Smith M."/>
            <person name="Roesemann S."/>
            <person name="Alexander J.E."/>
            <person name="Rich S.A."/>
            <person name="Livny J."/>
            <person name="Vlamakis H."/>
            <person name="Clish C."/>
            <person name="Bullock K."/>
            <person name="Deik A."/>
            <person name="Scott J."/>
            <person name="Pierce K.A."/>
            <person name="Xavier R.J."/>
            <person name="Alm E.J."/>
        </authorList>
    </citation>
    <scope>NUCLEOTIDE SEQUENCE [LARGE SCALE GENOMIC DNA]</scope>
    <source>
        <strain evidence="2 3">BIOML-A3</strain>
    </source>
</reference>
<protein>
    <submittedName>
        <fullName evidence="2">Uncharacterized protein</fullName>
    </submittedName>
</protein>
<feature type="region of interest" description="Disordered" evidence="1">
    <location>
        <begin position="25"/>
        <end position="55"/>
    </location>
</feature>
<name>A0A844E0N2_EUBRA</name>
<dbReference type="PROSITE" id="PS51257">
    <property type="entry name" value="PROKAR_LIPOPROTEIN"/>
    <property type="match status" value="1"/>
</dbReference>
<feature type="compositionally biased region" description="Polar residues" evidence="1">
    <location>
        <begin position="27"/>
        <end position="41"/>
    </location>
</feature>
<evidence type="ECO:0000313" key="2">
    <source>
        <dbReference type="EMBL" id="MSD17197.1"/>
    </source>
</evidence>
<evidence type="ECO:0000313" key="3">
    <source>
        <dbReference type="Proteomes" id="UP000431304"/>
    </source>
</evidence>
<proteinExistence type="predicted"/>
<comment type="caution">
    <text evidence="2">The sequence shown here is derived from an EMBL/GenBank/DDBJ whole genome shotgun (WGS) entry which is preliminary data.</text>
</comment>
<dbReference type="EMBL" id="WKRA01000032">
    <property type="protein sequence ID" value="MSD17197.1"/>
    <property type="molecule type" value="Genomic_DNA"/>
</dbReference>
<dbReference type="Proteomes" id="UP000431304">
    <property type="component" value="Unassembled WGS sequence"/>
</dbReference>
<gene>
    <name evidence="2" type="ORF">GKE72_14255</name>
</gene>
<sequence length="55" mass="5819">MRKQIITALLTISVSVAIIAGCGTKKPLQTDNSVSSEQGSSVDEMEPSSDYSEDT</sequence>
<organism evidence="2 3">
    <name type="scientific">Eubacterium ramulus</name>
    <dbReference type="NCBI Taxonomy" id="39490"/>
    <lineage>
        <taxon>Bacteria</taxon>
        <taxon>Bacillati</taxon>
        <taxon>Bacillota</taxon>
        <taxon>Clostridia</taxon>
        <taxon>Eubacteriales</taxon>
        <taxon>Eubacteriaceae</taxon>
        <taxon>Eubacterium</taxon>
    </lineage>
</organism>
<dbReference type="AlphaFoldDB" id="A0A844E0N2"/>